<feature type="transmembrane region" description="Helical" evidence="1">
    <location>
        <begin position="18"/>
        <end position="37"/>
    </location>
</feature>
<feature type="transmembrane region" description="Helical" evidence="1">
    <location>
        <begin position="97"/>
        <end position="116"/>
    </location>
</feature>
<keyword evidence="1" id="KW-0472">Membrane</keyword>
<dbReference type="Proteomes" id="UP000285112">
    <property type="component" value="Unassembled WGS sequence"/>
</dbReference>
<name>A0A419I2P5_9PSEU</name>
<protein>
    <recommendedName>
        <fullName evidence="4">ABC transporter permease</fullName>
    </recommendedName>
</protein>
<feature type="transmembrane region" description="Helical" evidence="1">
    <location>
        <begin position="217"/>
        <end position="235"/>
    </location>
</feature>
<comment type="caution">
    <text evidence="2">The sequence shown here is derived from an EMBL/GenBank/DDBJ whole genome shotgun (WGS) entry which is preliminary data.</text>
</comment>
<evidence type="ECO:0000313" key="2">
    <source>
        <dbReference type="EMBL" id="RJQ84305.1"/>
    </source>
</evidence>
<keyword evidence="3" id="KW-1185">Reference proteome</keyword>
<keyword evidence="1" id="KW-1133">Transmembrane helix</keyword>
<dbReference type="EMBL" id="QZFV01000087">
    <property type="protein sequence ID" value="RJQ84305.1"/>
    <property type="molecule type" value="Genomic_DNA"/>
</dbReference>
<keyword evidence="1" id="KW-0812">Transmembrane</keyword>
<accession>A0A419I2P5</accession>
<dbReference type="OrthoDB" id="4336046at2"/>
<dbReference type="Pfam" id="PF12730">
    <property type="entry name" value="ABC2_membrane_4"/>
    <property type="match status" value="1"/>
</dbReference>
<gene>
    <name evidence="2" type="ORF">D5S19_16745</name>
</gene>
<dbReference type="AlphaFoldDB" id="A0A419I2P5"/>
<proteinExistence type="predicted"/>
<feature type="transmembrane region" description="Helical" evidence="1">
    <location>
        <begin position="136"/>
        <end position="160"/>
    </location>
</feature>
<evidence type="ECO:0000256" key="1">
    <source>
        <dbReference type="SAM" id="Phobius"/>
    </source>
</evidence>
<dbReference type="RefSeq" id="WP_120024286.1">
    <property type="nucleotide sequence ID" value="NZ_QZFV01000087.1"/>
</dbReference>
<evidence type="ECO:0000313" key="3">
    <source>
        <dbReference type="Proteomes" id="UP000285112"/>
    </source>
</evidence>
<organism evidence="2 3">
    <name type="scientific">Amycolatopsis panacis</name>
    <dbReference type="NCBI Taxonomy" id="2340917"/>
    <lineage>
        <taxon>Bacteria</taxon>
        <taxon>Bacillati</taxon>
        <taxon>Actinomycetota</taxon>
        <taxon>Actinomycetes</taxon>
        <taxon>Pseudonocardiales</taxon>
        <taxon>Pseudonocardiaceae</taxon>
        <taxon>Amycolatopsis</taxon>
    </lineage>
</organism>
<feature type="transmembrane region" description="Helical" evidence="1">
    <location>
        <begin position="167"/>
        <end position="185"/>
    </location>
</feature>
<evidence type="ECO:0008006" key="4">
    <source>
        <dbReference type="Google" id="ProtNLM"/>
    </source>
</evidence>
<feature type="transmembrane region" description="Helical" evidence="1">
    <location>
        <begin position="57"/>
        <end position="76"/>
    </location>
</feature>
<reference evidence="2 3" key="1">
    <citation type="submission" date="2018-09" db="EMBL/GenBank/DDBJ databases">
        <title>YIM PH 21725 draft genome.</title>
        <authorList>
            <person name="Miao C."/>
        </authorList>
    </citation>
    <scope>NUCLEOTIDE SEQUENCE [LARGE SCALE GENOMIC DNA]</scope>
    <source>
        <strain evidence="3">YIM PH21725</strain>
    </source>
</reference>
<sequence>MNLLAVERIKLFTTRAPLWGGLLAILLTSGFGIMYIATNSNHADQLSVSDTTGGYQFGVAVAMVVAALSITTEYRFGTIRTTFQAVPNRTSVLLAKAGVVGLLGLVLGEIGGFAAWGIGYLMQPFPGLALNTSADWINVAGGGVFFGLAAVIALSVGALLRHSAGALSLVLIWALMGERLVSLVSEKVYDWLPFHVAENFLHHRPDSGVSLSQGGSLAYFAGFAVLMLVISIFVVNKRDA</sequence>